<feature type="transmembrane region" description="Helical" evidence="1">
    <location>
        <begin position="343"/>
        <end position="366"/>
    </location>
</feature>
<keyword evidence="1" id="KW-1133">Transmembrane helix</keyword>
<dbReference type="GO" id="GO:0005548">
    <property type="term" value="F:phospholipid transporter activity"/>
    <property type="evidence" value="ECO:0007669"/>
    <property type="project" value="TreeGrafter"/>
</dbReference>
<feature type="transmembrane region" description="Helical" evidence="1">
    <location>
        <begin position="165"/>
        <end position="185"/>
    </location>
</feature>
<feature type="transmembrane region" description="Helical" evidence="1">
    <location>
        <begin position="250"/>
        <end position="271"/>
    </location>
</feature>
<dbReference type="Pfam" id="PF02405">
    <property type="entry name" value="MlaE"/>
    <property type="match status" value="1"/>
</dbReference>
<dbReference type="AlphaFoldDB" id="A0A1V9VC50"/>
<dbReference type="PANTHER" id="PTHR30188">
    <property type="entry name" value="ABC TRANSPORTER PERMEASE PROTEIN-RELATED"/>
    <property type="match status" value="1"/>
</dbReference>
<dbReference type="GO" id="GO:0043190">
    <property type="term" value="C:ATP-binding cassette (ABC) transporter complex"/>
    <property type="evidence" value="ECO:0007669"/>
    <property type="project" value="InterPro"/>
</dbReference>
<keyword evidence="1" id="KW-0472">Membrane</keyword>
<protein>
    <submittedName>
        <fullName evidence="2">ABC transporter permease</fullName>
    </submittedName>
</protein>
<dbReference type="PANTHER" id="PTHR30188:SF3">
    <property type="entry name" value="ABC TRANSPORTER PERMEASE"/>
    <property type="match status" value="1"/>
</dbReference>
<dbReference type="NCBIfam" id="TIGR00056">
    <property type="entry name" value="MlaE family lipid ABC transporter permease subunit"/>
    <property type="match status" value="1"/>
</dbReference>
<sequence length="371" mass="42489">MKSTEYFILNKLEDGYKLNLLNSWNKETIPNIIEEIKSLKFHPNKKMYIDFQDLKELDSIAIIYLISFLKKFKKQNISYLNFEKYEQIFDFYQKHYQDEPLEDKKVLNQFFENIGKKTYEILKSTKLFIDFLGKVFYFLFYLVVNPKKIRFKATLKYIETSAVDALLIVAVTAFLVGVVIAYQGAVQLEKFGANIFVVEMISITMFREIAPLVTAIVIAGRSASSYTAEIGAMKITEEIDAMRTMNFEPIIFLTIPRIFALCISLPLLVFFADIVGVMGGMVIAYTSLDITYVEFINRLQNEVPVKHLLLGVFKALFFGFSIAIIGCFRGFQVENNTTSIGKYTTISVVNAIFVVILLDAVFSVIFTQMGI</sequence>
<keyword evidence="1" id="KW-0812">Transmembrane</keyword>
<gene>
    <name evidence="2" type="ORF">AS859_05170</name>
</gene>
<organism evidence="2 3">
    <name type="scientific">Aliarcobacter cryaerophilus</name>
    <dbReference type="NCBI Taxonomy" id="28198"/>
    <lineage>
        <taxon>Bacteria</taxon>
        <taxon>Pseudomonadati</taxon>
        <taxon>Campylobacterota</taxon>
        <taxon>Epsilonproteobacteria</taxon>
        <taxon>Campylobacterales</taxon>
        <taxon>Arcobacteraceae</taxon>
        <taxon>Aliarcobacter</taxon>
    </lineage>
</organism>
<evidence type="ECO:0000313" key="3">
    <source>
        <dbReference type="Proteomes" id="UP000192599"/>
    </source>
</evidence>
<evidence type="ECO:0000256" key="1">
    <source>
        <dbReference type="RuleBase" id="RU362044"/>
    </source>
</evidence>
<accession>A0A1V9VC50</accession>
<evidence type="ECO:0000313" key="2">
    <source>
        <dbReference type="EMBL" id="OQR41534.1"/>
    </source>
</evidence>
<dbReference type="InterPro" id="IPR030802">
    <property type="entry name" value="Permease_MalE"/>
</dbReference>
<dbReference type="Proteomes" id="UP000192599">
    <property type="component" value="Unassembled WGS sequence"/>
</dbReference>
<reference evidence="2 3" key="1">
    <citation type="submission" date="2017-04" db="EMBL/GenBank/DDBJ databases">
        <title>Accumulation and expression of multiple antibiotic resistance genes in Arcobacter cryaerophilus that thrives in sewage.</title>
        <authorList>
            <person name="Millar J.A."/>
            <person name="Raghavan R."/>
        </authorList>
    </citation>
    <scope>NUCLEOTIDE SEQUENCE [LARGE SCALE GENOMIC DNA]</scope>
    <source>
        <strain evidence="2 3">AZT-1</strain>
    </source>
</reference>
<proteinExistence type="inferred from homology"/>
<comment type="caution">
    <text evidence="2">The sequence shown here is derived from an EMBL/GenBank/DDBJ whole genome shotgun (WGS) entry which is preliminary data.</text>
</comment>
<dbReference type="EMBL" id="LNTC01000049">
    <property type="protein sequence ID" value="OQR41534.1"/>
    <property type="molecule type" value="Genomic_DNA"/>
</dbReference>
<dbReference type="InterPro" id="IPR003453">
    <property type="entry name" value="ABC_MlaE_roteobac"/>
</dbReference>
<feature type="transmembrane region" description="Helical" evidence="1">
    <location>
        <begin position="277"/>
        <end position="296"/>
    </location>
</feature>
<feature type="transmembrane region" description="Helical" evidence="1">
    <location>
        <begin position="127"/>
        <end position="144"/>
    </location>
</feature>
<comment type="similarity">
    <text evidence="1">Belongs to the MlaE permease family.</text>
</comment>
<feature type="transmembrane region" description="Helical" evidence="1">
    <location>
        <begin position="308"/>
        <end position="331"/>
    </location>
</feature>
<name>A0A1V9VC50_9BACT</name>